<accession>A0ABY1PLB0</accession>
<evidence type="ECO:0000256" key="1">
    <source>
        <dbReference type="SAM" id="MobiDB-lite"/>
    </source>
</evidence>
<feature type="compositionally biased region" description="Basic and acidic residues" evidence="1">
    <location>
        <begin position="42"/>
        <end position="56"/>
    </location>
</feature>
<protein>
    <submittedName>
        <fullName evidence="3">Hint domain-containing protein</fullName>
    </submittedName>
</protein>
<dbReference type="RefSeq" id="WP_283428038.1">
    <property type="nucleotide sequence ID" value="NZ_FXTY01000016.1"/>
</dbReference>
<dbReference type="SUPFAM" id="SSF51294">
    <property type="entry name" value="Hedgehog/intein (Hint) domain"/>
    <property type="match status" value="1"/>
</dbReference>
<dbReference type="EMBL" id="FXTY01000016">
    <property type="protein sequence ID" value="SMP36371.1"/>
    <property type="molecule type" value="Genomic_DNA"/>
</dbReference>
<evidence type="ECO:0000259" key="2">
    <source>
        <dbReference type="SMART" id="SM00306"/>
    </source>
</evidence>
<reference evidence="3 4" key="1">
    <citation type="submission" date="2017-05" db="EMBL/GenBank/DDBJ databases">
        <authorList>
            <person name="Varghese N."/>
            <person name="Submissions S."/>
        </authorList>
    </citation>
    <scope>NUCLEOTIDE SEQUENCE [LARGE SCALE GENOMIC DNA]</scope>
    <source>
        <strain evidence="3 4">DSM 29734</strain>
    </source>
</reference>
<evidence type="ECO:0000313" key="4">
    <source>
        <dbReference type="Proteomes" id="UP001157961"/>
    </source>
</evidence>
<dbReference type="InterPro" id="IPR028992">
    <property type="entry name" value="Hedgehog/Intein_dom"/>
</dbReference>
<feature type="compositionally biased region" description="Polar residues" evidence="1">
    <location>
        <begin position="29"/>
        <end position="41"/>
    </location>
</feature>
<dbReference type="InterPro" id="IPR006141">
    <property type="entry name" value="Intein_N"/>
</dbReference>
<gene>
    <name evidence="3" type="ORF">SAMN06265373_1161</name>
</gene>
<name>A0ABY1PLB0_9RHOB</name>
<sequence length="344" mass="38525">MKRPGLGTFNKFLESRSPGDRGDSYRRFPNNNSENQETSVAETEKTDGENAEHSDTQRGGQPNPIDRGPPYEIDRPEDDRGPQEIDRGPPYKVDPPDDDRGPPEIDRGPGYDILPPEDDVAPPEIDRGPPYEIDPPENGGHAPCFTPGTLISTPQGHRLVEELKPGDEVLTRDRGVRKICWVGRRDLKREDLERNPALCPILVRRGALDHCLPHQDLLVSPNHRFLSLSAQTVLLFGELEVLVAAKFLPVLDGVEQVQPQDVSYIHFMFDKHELVLSHGVWTESFQPSDHSLSGMDEDQRQEILSLFPSLADEQGPEKNRFVAARPSLKKFESVALLHMAGSFC</sequence>
<dbReference type="InterPro" id="IPR036844">
    <property type="entry name" value="Hint_dom_sf"/>
</dbReference>
<dbReference type="PROSITE" id="PS50817">
    <property type="entry name" value="INTEIN_N_TER"/>
    <property type="match status" value="1"/>
</dbReference>
<dbReference type="Proteomes" id="UP001157961">
    <property type="component" value="Unassembled WGS sequence"/>
</dbReference>
<dbReference type="InterPro" id="IPR003587">
    <property type="entry name" value="Hint_dom_N"/>
</dbReference>
<feature type="compositionally biased region" description="Basic and acidic residues" evidence="1">
    <location>
        <begin position="72"/>
        <end position="109"/>
    </location>
</feature>
<organism evidence="3 4">
    <name type="scientific">Shimia sagamensis</name>
    <dbReference type="NCBI Taxonomy" id="1566352"/>
    <lineage>
        <taxon>Bacteria</taxon>
        <taxon>Pseudomonadati</taxon>
        <taxon>Pseudomonadota</taxon>
        <taxon>Alphaproteobacteria</taxon>
        <taxon>Rhodobacterales</taxon>
        <taxon>Roseobacteraceae</taxon>
    </lineage>
</organism>
<dbReference type="SMART" id="SM00306">
    <property type="entry name" value="HintN"/>
    <property type="match status" value="1"/>
</dbReference>
<comment type="caution">
    <text evidence="3">The sequence shown here is derived from an EMBL/GenBank/DDBJ whole genome shotgun (WGS) entry which is preliminary data.</text>
</comment>
<feature type="domain" description="Hint" evidence="2">
    <location>
        <begin position="142"/>
        <end position="258"/>
    </location>
</feature>
<feature type="region of interest" description="Disordered" evidence="1">
    <location>
        <begin position="1"/>
        <end position="152"/>
    </location>
</feature>
<evidence type="ECO:0000313" key="3">
    <source>
        <dbReference type="EMBL" id="SMP36371.1"/>
    </source>
</evidence>
<proteinExistence type="predicted"/>
<dbReference type="Pfam" id="PF13403">
    <property type="entry name" value="Hint_2"/>
    <property type="match status" value="1"/>
</dbReference>
<dbReference type="Gene3D" id="2.170.16.10">
    <property type="entry name" value="Hedgehog/Intein (Hint) domain"/>
    <property type="match status" value="1"/>
</dbReference>
<keyword evidence="4" id="KW-1185">Reference proteome</keyword>
<feature type="compositionally biased region" description="Basic and acidic residues" evidence="1">
    <location>
        <begin position="13"/>
        <end position="26"/>
    </location>
</feature>